<feature type="compositionally biased region" description="Acidic residues" evidence="4">
    <location>
        <begin position="456"/>
        <end position="478"/>
    </location>
</feature>
<feature type="compositionally biased region" description="Basic and acidic residues" evidence="4">
    <location>
        <begin position="383"/>
        <end position="395"/>
    </location>
</feature>
<feature type="compositionally biased region" description="Acidic residues" evidence="4">
    <location>
        <begin position="365"/>
        <end position="382"/>
    </location>
</feature>
<dbReference type="SUPFAM" id="SSF56053">
    <property type="entry name" value="Ribosomal protein L6"/>
    <property type="match status" value="2"/>
</dbReference>
<keyword evidence="7" id="KW-1185">Reference proteome</keyword>
<feature type="compositionally biased region" description="Low complexity" evidence="4">
    <location>
        <begin position="1"/>
        <end position="36"/>
    </location>
</feature>
<feature type="domain" description="Large ribosomal subunit protein uL6 alpha-beta" evidence="5">
    <location>
        <begin position="570"/>
        <end position="643"/>
    </location>
</feature>
<evidence type="ECO:0000256" key="3">
    <source>
        <dbReference type="ARBA" id="ARBA00023274"/>
    </source>
</evidence>
<feature type="domain" description="Large ribosomal subunit protein uL6 alpha-beta" evidence="5">
    <location>
        <begin position="656"/>
        <end position="734"/>
    </location>
</feature>
<dbReference type="PANTHER" id="PTHR11655:SF16">
    <property type="entry name" value="60S RIBOSOMAL PROTEIN L9"/>
    <property type="match status" value="1"/>
</dbReference>
<dbReference type="EMBL" id="JAAAIL010000553">
    <property type="protein sequence ID" value="KAG0274866.1"/>
    <property type="molecule type" value="Genomic_DNA"/>
</dbReference>
<evidence type="ECO:0000259" key="5">
    <source>
        <dbReference type="Pfam" id="PF00347"/>
    </source>
</evidence>
<proteinExistence type="inferred from homology"/>
<feature type="compositionally biased region" description="Acidic residues" evidence="4">
    <location>
        <begin position="505"/>
        <end position="545"/>
    </location>
</feature>
<comment type="similarity">
    <text evidence="1">Belongs to the universal ribosomal protein uL6 family.</text>
</comment>
<feature type="compositionally biased region" description="Basic and acidic residues" evidence="4">
    <location>
        <begin position="479"/>
        <end position="496"/>
    </location>
</feature>
<dbReference type="GO" id="GO:0003735">
    <property type="term" value="F:structural constituent of ribosome"/>
    <property type="evidence" value="ECO:0007669"/>
    <property type="project" value="InterPro"/>
</dbReference>
<dbReference type="GO" id="GO:0022625">
    <property type="term" value="C:cytosolic large ribosomal subunit"/>
    <property type="evidence" value="ECO:0007669"/>
    <property type="project" value="TreeGrafter"/>
</dbReference>
<evidence type="ECO:0000313" key="6">
    <source>
        <dbReference type="EMBL" id="KAG0274866.1"/>
    </source>
</evidence>
<dbReference type="PANTHER" id="PTHR11655">
    <property type="entry name" value="60S/50S RIBOSOMAL PROTEIN L6/L9"/>
    <property type="match status" value="1"/>
</dbReference>
<keyword evidence="3" id="KW-0687">Ribonucleoprotein</keyword>
<accession>A0AAD4DEM6</accession>
<gene>
    <name evidence="6" type="ORF">BGZ95_009400</name>
</gene>
<feature type="region of interest" description="Disordered" evidence="4">
    <location>
        <begin position="348"/>
        <end position="434"/>
    </location>
</feature>
<reference evidence="6" key="1">
    <citation type="journal article" date="2020" name="Fungal Divers.">
        <title>Resolving the Mortierellaceae phylogeny through synthesis of multi-gene phylogenetics and phylogenomics.</title>
        <authorList>
            <person name="Vandepol N."/>
            <person name="Liber J."/>
            <person name="Desiro A."/>
            <person name="Na H."/>
            <person name="Kennedy M."/>
            <person name="Barry K."/>
            <person name="Grigoriev I.V."/>
            <person name="Miller A.N."/>
            <person name="O'Donnell K."/>
            <person name="Stajich J.E."/>
            <person name="Bonito G."/>
        </authorList>
    </citation>
    <scope>NUCLEOTIDE SEQUENCE</scope>
    <source>
        <strain evidence="6">NRRL 28262</strain>
    </source>
</reference>
<evidence type="ECO:0000256" key="4">
    <source>
        <dbReference type="SAM" id="MobiDB-lite"/>
    </source>
</evidence>
<dbReference type="GO" id="GO:0019843">
    <property type="term" value="F:rRNA binding"/>
    <property type="evidence" value="ECO:0007669"/>
    <property type="project" value="InterPro"/>
</dbReference>
<dbReference type="InterPro" id="IPR020040">
    <property type="entry name" value="Ribosomal_uL6_a/b-dom"/>
</dbReference>
<dbReference type="PROSITE" id="PS00700">
    <property type="entry name" value="RIBOSOMAL_L6_2"/>
    <property type="match status" value="1"/>
</dbReference>
<dbReference type="InterPro" id="IPR036789">
    <property type="entry name" value="Ribosomal_uL6-like_a/b-dom_sf"/>
</dbReference>
<evidence type="ECO:0000313" key="7">
    <source>
        <dbReference type="Proteomes" id="UP001194580"/>
    </source>
</evidence>
<evidence type="ECO:0000256" key="1">
    <source>
        <dbReference type="ARBA" id="ARBA00009356"/>
    </source>
</evidence>
<feature type="compositionally biased region" description="Low complexity" evidence="4">
    <location>
        <begin position="408"/>
        <end position="426"/>
    </location>
</feature>
<dbReference type="Proteomes" id="UP001194580">
    <property type="component" value="Unassembled WGS sequence"/>
</dbReference>
<protein>
    <recommendedName>
        <fullName evidence="5">Large ribosomal subunit protein uL6 alpha-beta domain-containing protein</fullName>
    </recommendedName>
</protein>
<feature type="compositionally biased region" description="Basic and acidic residues" evidence="4">
    <location>
        <begin position="73"/>
        <end position="92"/>
    </location>
</feature>
<evidence type="ECO:0000256" key="2">
    <source>
        <dbReference type="ARBA" id="ARBA00022980"/>
    </source>
</evidence>
<feature type="compositionally biased region" description="Basic residues" evidence="4">
    <location>
        <begin position="126"/>
        <end position="159"/>
    </location>
</feature>
<organism evidence="6 7">
    <name type="scientific">Linnemannia exigua</name>
    <dbReference type="NCBI Taxonomy" id="604196"/>
    <lineage>
        <taxon>Eukaryota</taxon>
        <taxon>Fungi</taxon>
        <taxon>Fungi incertae sedis</taxon>
        <taxon>Mucoromycota</taxon>
        <taxon>Mortierellomycotina</taxon>
        <taxon>Mortierellomycetes</taxon>
        <taxon>Mortierellales</taxon>
        <taxon>Mortierellaceae</taxon>
        <taxon>Linnemannia</taxon>
    </lineage>
</organism>
<dbReference type="Pfam" id="PF00347">
    <property type="entry name" value="Ribosomal_L6"/>
    <property type="match status" value="2"/>
</dbReference>
<name>A0AAD4DEM6_9FUNG</name>
<feature type="region of interest" description="Disordered" evidence="4">
    <location>
        <begin position="446"/>
        <end position="545"/>
    </location>
</feature>
<dbReference type="InterPro" id="IPR000702">
    <property type="entry name" value="Ribosomal_uL6-like"/>
</dbReference>
<comment type="caution">
    <text evidence="6">The sequence shown here is derived from an EMBL/GenBank/DDBJ whole genome shotgun (WGS) entry which is preliminary data.</text>
</comment>
<feature type="region of interest" description="Disordered" evidence="4">
    <location>
        <begin position="58"/>
        <end position="196"/>
    </location>
</feature>
<sequence>MSITLPFSSFTSAPAAPSQPADASSVASSVDSSNATQPSVGATNLADFLAAQPLATKPIYKKRITPSAPRPDGLIKRSGAEAAVEKTQRRQTIESATKSKGNIYDRSVKTRSRTLPASLAEQLNPPHKKQRIQKNKKIKAAKAPKQPRPKPPSKPRVVRVPKIWTPHEQTQQQLREPSQQVAAPLPSDELASNGNSNSTTTIEFLVKQQEAQRERLAQLATRPLPLQELQTLVCTELEEEHESLKALGILLHKELLKLRLEEGVMLNMLHISESGILDVRDLERVKARRPPSARQLEAYDRMNERHYQRKLRLAKAARATAIAKRAAMGVRSGVTEEDAMYAQAEQRNRVAVGGRRRARRRYVTEDEGEDEEEGVEGENGEDATDREQTDTESTKPKYQFPAESYSFRPVISSSQPRSSGSIGQPQASSSPALVSLEEIKKLVIKRANKRTAVEMVEQEVEDDDLYELEFDEEEELPVEEQRGQHDDDEMEQHQDMGVDNNQNGSEEDGDEGEDDEEEGEEEGEGEYYTSDEDGEGPGGDNEEDEDAARLALQRMLTKMKDIYKEEILAIPEGVKVEVKARQVTVTGPRGTLSKNFRHVEMDIVKLDTARLRLVVWHGKRKHVACLRTIRSLINNMIIGVTKGYEYKMRFVYAHFPINVIIADDEKSVEIRNFLGQKIVMKVPMLEGVTIFHSKDQKDEITLIGNDLGNVSQSAANIQQATTVKNKDIRKFLDGIYVSQKGQLKGADEE</sequence>
<dbReference type="AlphaFoldDB" id="A0AAD4DEM6"/>
<feature type="compositionally biased region" description="Polar residues" evidence="4">
    <location>
        <begin position="167"/>
        <end position="181"/>
    </location>
</feature>
<dbReference type="FunFam" id="3.90.930.12:FF:000003">
    <property type="entry name" value="60S ribosomal protein L9"/>
    <property type="match status" value="1"/>
</dbReference>
<dbReference type="FunFam" id="3.90.930.12:FF:000004">
    <property type="entry name" value="60S ribosomal protein L9"/>
    <property type="match status" value="1"/>
</dbReference>
<dbReference type="Gene3D" id="3.90.930.12">
    <property type="entry name" value="Ribosomal protein L6, alpha-beta domain"/>
    <property type="match status" value="2"/>
</dbReference>
<dbReference type="InterPro" id="IPR002359">
    <property type="entry name" value="Ribosomal_uL6_CS2"/>
</dbReference>
<keyword evidence="2" id="KW-0689">Ribosomal protein</keyword>
<feature type="region of interest" description="Disordered" evidence="4">
    <location>
        <begin position="1"/>
        <end position="40"/>
    </location>
</feature>
<dbReference type="GO" id="GO:0002181">
    <property type="term" value="P:cytoplasmic translation"/>
    <property type="evidence" value="ECO:0007669"/>
    <property type="project" value="TreeGrafter"/>
</dbReference>